<dbReference type="EC" id="6.5.1.2" evidence="11 12"/>
<keyword evidence="3 11" id="KW-0235">DNA replication</keyword>
<comment type="similarity">
    <text evidence="11">Belongs to the NAD-dependent DNA ligase family. LigA subfamily.</text>
</comment>
<dbReference type="InterPro" id="IPR018239">
    <property type="entry name" value="DNA_ligase_AS"/>
</dbReference>
<dbReference type="SUPFAM" id="SSF52113">
    <property type="entry name" value="BRCT domain"/>
    <property type="match status" value="1"/>
</dbReference>
<feature type="binding site" evidence="11">
    <location>
        <begin position="84"/>
        <end position="85"/>
    </location>
    <ligand>
        <name>NAD(+)</name>
        <dbReference type="ChEBI" id="CHEBI:57540"/>
    </ligand>
</feature>
<feature type="binding site" evidence="11">
    <location>
        <position position="176"/>
    </location>
    <ligand>
        <name>NAD(+)</name>
        <dbReference type="ChEBI" id="CHEBI:57540"/>
    </ligand>
</feature>
<dbReference type="Gene3D" id="1.10.287.610">
    <property type="entry name" value="Helix hairpin bin"/>
    <property type="match status" value="1"/>
</dbReference>
<dbReference type="SMART" id="SM00532">
    <property type="entry name" value="LIGANc"/>
    <property type="match status" value="1"/>
</dbReference>
<dbReference type="Pfam" id="PF12826">
    <property type="entry name" value="HHH_2"/>
    <property type="match status" value="1"/>
</dbReference>
<comment type="cofactor">
    <cofactor evidence="11">
        <name>Mg(2+)</name>
        <dbReference type="ChEBI" id="CHEBI:18420"/>
    </cofactor>
    <cofactor evidence="11">
        <name>Mn(2+)</name>
        <dbReference type="ChEBI" id="CHEBI:29035"/>
    </cofactor>
</comment>
<dbReference type="RefSeq" id="WP_289244355.1">
    <property type="nucleotide sequence ID" value="NZ_BAAADG010000004.1"/>
</dbReference>
<keyword evidence="2 11" id="KW-0436">Ligase</keyword>
<feature type="binding site" evidence="11">
    <location>
        <position position="116"/>
    </location>
    <ligand>
        <name>NAD(+)</name>
        <dbReference type="ChEBI" id="CHEBI:57540"/>
    </ligand>
</feature>
<dbReference type="SUPFAM" id="SSF50249">
    <property type="entry name" value="Nucleic acid-binding proteins"/>
    <property type="match status" value="1"/>
</dbReference>
<feature type="binding site" evidence="11">
    <location>
        <position position="293"/>
    </location>
    <ligand>
        <name>NAD(+)</name>
        <dbReference type="ChEBI" id="CHEBI:57540"/>
    </ligand>
</feature>
<keyword evidence="7 11" id="KW-0460">Magnesium</keyword>
<evidence type="ECO:0000256" key="4">
    <source>
        <dbReference type="ARBA" id="ARBA00022723"/>
    </source>
</evidence>
<evidence type="ECO:0000256" key="6">
    <source>
        <dbReference type="ARBA" id="ARBA00022833"/>
    </source>
</evidence>
<evidence type="ECO:0000256" key="12">
    <source>
        <dbReference type="RuleBase" id="RU000618"/>
    </source>
</evidence>
<dbReference type="Gene3D" id="3.30.470.30">
    <property type="entry name" value="DNA ligase/mRNA capping enzyme"/>
    <property type="match status" value="1"/>
</dbReference>
<evidence type="ECO:0000256" key="8">
    <source>
        <dbReference type="ARBA" id="ARBA00023027"/>
    </source>
</evidence>
<dbReference type="Pfam" id="PF03120">
    <property type="entry name" value="OB_DNA_ligase"/>
    <property type="match status" value="1"/>
</dbReference>
<feature type="binding site" evidence="11">
    <location>
        <position position="411"/>
    </location>
    <ligand>
        <name>Zn(2+)</name>
        <dbReference type="ChEBI" id="CHEBI:29105"/>
    </ligand>
</feature>
<keyword evidence="8 11" id="KW-0520">NAD</keyword>
<feature type="binding site" evidence="11">
    <location>
        <begin position="35"/>
        <end position="39"/>
    </location>
    <ligand>
        <name>NAD(+)</name>
        <dbReference type="ChEBI" id="CHEBI:57540"/>
    </ligand>
</feature>
<dbReference type="SMART" id="SM00278">
    <property type="entry name" value="HhH1"/>
    <property type="match status" value="4"/>
</dbReference>
<dbReference type="CDD" id="cd17748">
    <property type="entry name" value="BRCT_DNA_ligase_like"/>
    <property type="match status" value="1"/>
</dbReference>
<comment type="caution">
    <text evidence="11">Lacks conserved residue(s) required for the propagation of feature annotation.</text>
</comment>
<keyword evidence="11" id="KW-0464">Manganese</keyword>
<organism evidence="14 15">
    <name type="scientific">Methylophaga marina</name>
    <dbReference type="NCBI Taxonomy" id="45495"/>
    <lineage>
        <taxon>Bacteria</taxon>
        <taxon>Pseudomonadati</taxon>
        <taxon>Pseudomonadota</taxon>
        <taxon>Gammaproteobacteria</taxon>
        <taxon>Thiotrichales</taxon>
        <taxon>Piscirickettsiaceae</taxon>
        <taxon>Methylophaga</taxon>
    </lineage>
</organism>
<dbReference type="InterPro" id="IPR033136">
    <property type="entry name" value="DNA_ligase_CS"/>
</dbReference>
<dbReference type="Proteomes" id="UP001501476">
    <property type="component" value="Unassembled WGS sequence"/>
</dbReference>
<feature type="domain" description="BRCT" evidence="13">
    <location>
        <begin position="593"/>
        <end position="673"/>
    </location>
</feature>
<dbReference type="SUPFAM" id="SSF47781">
    <property type="entry name" value="RuvA domain 2-like"/>
    <property type="match status" value="1"/>
</dbReference>
<dbReference type="EMBL" id="BAAADG010000004">
    <property type="protein sequence ID" value="GAA0222429.1"/>
    <property type="molecule type" value="Genomic_DNA"/>
</dbReference>
<dbReference type="InterPro" id="IPR041663">
    <property type="entry name" value="DisA/LigA_HHH"/>
</dbReference>
<sequence length="673" mass="74264">MTISIDVRQRAAELRDTLNHYSYQYYVLDNPEVPDSEYDRLFRELQSLEQTHPELLTADSPTQRVGGQALDKFDEVQHAIPMLSLDNVFDQQELAAFDKRVRDWLNTDKEQTYAAEPKLDGLAISIRYENGVLVQAATRGDGSTGEDVTANVRTLNSVPLKLQGGPIPAVVEIRGEIFMPKAGFEKLNQSQLANNKKPFVNPRNAAAGSLRQLDSKITASRPLEIYCYGLGVIEGMSRPSSHSAAMNLIAEWGCRISPELKVLEGLEACQQYIDELAVRRDSLEYDIDGVVFKVDDTVLQERLGFVSRAPRWAIAYKFPAQEEMTTVEDIEIQVGRTGALTPVARLKPVFVGGVTVSNATLHNEDEIRRKDVRIGDTVIVRRAGDVIPEVVKTIITKRPDDAREFVMPTACPICGSDVEREEGEAVSRCSGGLFCAAQRKEAIKHFASRKALDIDGLGDKLVEQLVDAGHIKDVADLFLLDVDTIASLERMGQKSAENLVNALNAAKSTRFQRFLYALGIREVGEATARALALQYASLEELMQASSESLMEIEDVGPVVAHHIETFFQQTHNREVIERLLSVGIHWQNEEKKQTNTALSGKTIVLTGTLQTLSRSEAKEKLLALGAKVAGSVSKKTDYVVAGADAGSKLTKAESLGIDVVDEATLQDWLTQEK</sequence>
<feature type="binding site" evidence="11">
    <location>
        <position position="414"/>
    </location>
    <ligand>
        <name>Zn(2+)</name>
        <dbReference type="ChEBI" id="CHEBI:29105"/>
    </ligand>
</feature>
<dbReference type="InterPro" id="IPR004150">
    <property type="entry name" value="NAD_DNA_ligase_OB"/>
</dbReference>
<dbReference type="InterPro" id="IPR013840">
    <property type="entry name" value="DNAligase_N"/>
</dbReference>
<dbReference type="CDD" id="cd00114">
    <property type="entry name" value="LIGANc"/>
    <property type="match status" value="1"/>
</dbReference>
<dbReference type="InterPro" id="IPR001357">
    <property type="entry name" value="BRCT_dom"/>
</dbReference>
<dbReference type="InterPro" id="IPR004149">
    <property type="entry name" value="Znf_DNAligase_C4"/>
</dbReference>
<dbReference type="SUPFAM" id="SSF56091">
    <property type="entry name" value="DNA ligase/mRNA capping enzyme, catalytic domain"/>
    <property type="match status" value="1"/>
</dbReference>
<dbReference type="PROSITE" id="PS01055">
    <property type="entry name" value="DNA_LIGASE_N1"/>
    <property type="match status" value="1"/>
</dbReference>
<dbReference type="NCBIfam" id="TIGR00575">
    <property type="entry name" value="dnlj"/>
    <property type="match status" value="1"/>
</dbReference>
<evidence type="ECO:0000256" key="1">
    <source>
        <dbReference type="ARBA" id="ARBA00004067"/>
    </source>
</evidence>
<dbReference type="GO" id="GO:0016874">
    <property type="term" value="F:ligase activity"/>
    <property type="evidence" value="ECO:0007669"/>
    <property type="project" value="UniProtKB-KW"/>
</dbReference>
<keyword evidence="9 11" id="KW-0234">DNA repair</keyword>
<feature type="active site" description="N6-AMP-lysine intermediate" evidence="11">
    <location>
        <position position="118"/>
    </location>
</feature>
<dbReference type="Gene3D" id="6.20.10.30">
    <property type="match status" value="1"/>
</dbReference>
<feature type="binding site" evidence="11">
    <location>
        <position position="139"/>
    </location>
    <ligand>
        <name>NAD(+)</name>
        <dbReference type="ChEBI" id="CHEBI:57540"/>
    </ligand>
</feature>
<keyword evidence="4 11" id="KW-0479">Metal-binding</keyword>
<dbReference type="PIRSF" id="PIRSF001604">
    <property type="entry name" value="LigA"/>
    <property type="match status" value="1"/>
</dbReference>
<evidence type="ECO:0000313" key="14">
    <source>
        <dbReference type="EMBL" id="GAA0222429.1"/>
    </source>
</evidence>
<dbReference type="Pfam" id="PF03119">
    <property type="entry name" value="DNA_ligase_ZBD"/>
    <property type="match status" value="1"/>
</dbReference>
<dbReference type="PROSITE" id="PS50172">
    <property type="entry name" value="BRCT"/>
    <property type="match status" value="1"/>
</dbReference>
<gene>
    <name evidence="11 14" type="primary">ligA</name>
    <name evidence="14" type="ORF">GCM10008964_12420</name>
</gene>
<dbReference type="PANTHER" id="PTHR23389">
    <property type="entry name" value="CHROMOSOME TRANSMISSION FIDELITY FACTOR 18"/>
    <property type="match status" value="1"/>
</dbReference>
<dbReference type="InterPro" id="IPR003583">
    <property type="entry name" value="Hlx-hairpin-Hlx_DNA-bd_motif"/>
</dbReference>
<evidence type="ECO:0000256" key="3">
    <source>
        <dbReference type="ARBA" id="ARBA00022705"/>
    </source>
</evidence>
<dbReference type="PROSITE" id="PS01056">
    <property type="entry name" value="DNA_LIGASE_N2"/>
    <property type="match status" value="1"/>
</dbReference>
<dbReference type="Pfam" id="PF01653">
    <property type="entry name" value="DNA_ligase_aden"/>
    <property type="match status" value="1"/>
</dbReference>
<evidence type="ECO:0000256" key="9">
    <source>
        <dbReference type="ARBA" id="ARBA00023204"/>
    </source>
</evidence>
<dbReference type="HAMAP" id="MF_01588">
    <property type="entry name" value="DNA_ligase_A"/>
    <property type="match status" value="1"/>
</dbReference>
<dbReference type="Gene3D" id="3.40.50.10190">
    <property type="entry name" value="BRCT domain"/>
    <property type="match status" value="1"/>
</dbReference>
<evidence type="ECO:0000313" key="15">
    <source>
        <dbReference type="Proteomes" id="UP001501476"/>
    </source>
</evidence>
<reference evidence="15" key="1">
    <citation type="journal article" date="2019" name="Int. J. Syst. Evol. Microbiol.">
        <title>The Global Catalogue of Microorganisms (GCM) 10K type strain sequencing project: providing services to taxonomists for standard genome sequencing and annotation.</title>
        <authorList>
            <consortium name="The Broad Institute Genomics Platform"/>
            <consortium name="The Broad Institute Genome Sequencing Center for Infectious Disease"/>
            <person name="Wu L."/>
            <person name="Ma J."/>
        </authorList>
    </citation>
    <scope>NUCLEOTIDE SEQUENCE [LARGE SCALE GENOMIC DNA]</scope>
    <source>
        <strain evidence="15">JCM 6886</strain>
    </source>
</reference>
<comment type="function">
    <text evidence="1 11">DNA ligase that catalyzes the formation of phosphodiester linkages between 5'-phosphoryl and 3'-hydroxyl groups in double-stranded DNA using NAD as a coenzyme and as the energy source for the reaction. It is essential for DNA replication and repair of damaged DNA.</text>
</comment>
<dbReference type="Gene3D" id="1.10.150.20">
    <property type="entry name" value="5' to 3' exonuclease, C-terminal subdomain"/>
    <property type="match status" value="2"/>
</dbReference>
<evidence type="ECO:0000259" key="13">
    <source>
        <dbReference type="PROSITE" id="PS50172"/>
    </source>
</evidence>
<evidence type="ECO:0000256" key="11">
    <source>
        <dbReference type="HAMAP-Rule" id="MF_01588"/>
    </source>
</evidence>
<dbReference type="InterPro" id="IPR012340">
    <property type="entry name" value="NA-bd_OB-fold"/>
</dbReference>
<keyword evidence="6 11" id="KW-0862">Zinc</keyword>
<keyword evidence="5 11" id="KW-0227">DNA damage</keyword>
<feature type="binding site" evidence="11">
    <location>
        <position position="317"/>
    </location>
    <ligand>
        <name>NAD(+)</name>
        <dbReference type="ChEBI" id="CHEBI:57540"/>
    </ligand>
</feature>
<dbReference type="Gene3D" id="2.40.50.140">
    <property type="entry name" value="Nucleic acid-binding proteins"/>
    <property type="match status" value="1"/>
</dbReference>
<evidence type="ECO:0000256" key="7">
    <source>
        <dbReference type="ARBA" id="ARBA00022842"/>
    </source>
</evidence>
<proteinExistence type="inferred from homology"/>
<dbReference type="InterPro" id="IPR010994">
    <property type="entry name" value="RuvA_2-like"/>
</dbReference>
<dbReference type="NCBIfam" id="NF005932">
    <property type="entry name" value="PRK07956.1"/>
    <property type="match status" value="1"/>
</dbReference>
<dbReference type="Pfam" id="PF00533">
    <property type="entry name" value="BRCT"/>
    <property type="match status" value="1"/>
</dbReference>
<evidence type="ECO:0000256" key="5">
    <source>
        <dbReference type="ARBA" id="ARBA00022763"/>
    </source>
</evidence>
<dbReference type="PANTHER" id="PTHR23389:SF9">
    <property type="entry name" value="DNA LIGASE"/>
    <property type="match status" value="1"/>
</dbReference>
<comment type="caution">
    <text evidence="14">The sequence shown here is derived from an EMBL/GenBank/DDBJ whole genome shotgun (WGS) entry which is preliminary data.</text>
</comment>
<dbReference type="InterPro" id="IPR001679">
    <property type="entry name" value="DNA_ligase"/>
</dbReference>
<dbReference type="InterPro" id="IPR013839">
    <property type="entry name" value="DNAligase_adenylation"/>
</dbReference>
<evidence type="ECO:0000256" key="2">
    <source>
        <dbReference type="ARBA" id="ARBA00022598"/>
    </source>
</evidence>
<name>A0ABP3D3Y7_9GAMM</name>
<protein>
    <recommendedName>
        <fullName evidence="11 12">DNA ligase</fullName>
        <ecNumber evidence="11 12">6.5.1.2</ecNumber>
    </recommendedName>
    <alternativeName>
        <fullName evidence="11">Polydeoxyribonucleotide synthase [NAD(+)]</fullName>
    </alternativeName>
</protein>
<dbReference type="InterPro" id="IPR036420">
    <property type="entry name" value="BRCT_dom_sf"/>
</dbReference>
<keyword evidence="15" id="KW-1185">Reference proteome</keyword>
<dbReference type="SMART" id="SM00292">
    <property type="entry name" value="BRCT"/>
    <property type="match status" value="1"/>
</dbReference>
<dbReference type="Pfam" id="PF14520">
    <property type="entry name" value="HHH_5"/>
    <property type="match status" value="1"/>
</dbReference>
<comment type="catalytic activity">
    <reaction evidence="10 11 12">
        <text>NAD(+) + (deoxyribonucleotide)n-3'-hydroxyl + 5'-phospho-(deoxyribonucleotide)m = (deoxyribonucleotide)n+m + AMP + beta-nicotinamide D-nucleotide.</text>
        <dbReference type="EC" id="6.5.1.2"/>
    </reaction>
</comment>
<evidence type="ECO:0000256" key="10">
    <source>
        <dbReference type="ARBA" id="ARBA00034005"/>
    </source>
</evidence>
<accession>A0ABP3D3Y7</accession>
<feature type="binding site" evidence="11">
    <location>
        <position position="435"/>
    </location>
    <ligand>
        <name>Zn(2+)</name>
        <dbReference type="ChEBI" id="CHEBI:29105"/>
    </ligand>
</feature>